<name>A0A923LWY5_9FIRM</name>
<dbReference type="PANTHER" id="PTHR30572">
    <property type="entry name" value="MEMBRANE COMPONENT OF TRANSPORTER-RELATED"/>
    <property type="match status" value="1"/>
</dbReference>
<keyword evidence="4 7" id="KW-1133">Transmembrane helix</keyword>
<feature type="transmembrane region" description="Helical" evidence="7">
    <location>
        <begin position="823"/>
        <end position="856"/>
    </location>
</feature>
<protein>
    <submittedName>
        <fullName evidence="9">FtsX-like permease family protein</fullName>
    </submittedName>
</protein>
<dbReference type="RefSeq" id="WP_186949977.1">
    <property type="nucleotide sequence ID" value="NZ_JACOPL010000007.1"/>
</dbReference>
<feature type="domain" description="ABC3 transporter permease C-terminal" evidence="8">
    <location>
        <begin position="774"/>
        <end position="890"/>
    </location>
</feature>
<dbReference type="Proteomes" id="UP000606499">
    <property type="component" value="Unassembled WGS sequence"/>
</dbReference>
<dbReference type="Pfam" id="PF02687">
    <property type="entry name" value="FtsX"/>
    <property type="match status" value="2"/>
</dbReference>
<dbReference type="PANTHER" id="PTHR30572:SF4">
    <property type="entry name" value="ABC TRANSPORTER PERMEASE YTRF"/>
    <property type="match status" value="1"/>
</dbReference>
<feature type="transmembrane region" description="Helical" evidence="7">
    <location>
        <begin position="767"/>
        <end position="792"/>
    </location>
</feature>
<organism evidence="9 10">
    <name type="scientific">Agathobaculum faecis</name>
    <dbReference type="NCBI Taxonomy" id="2763013"/>
    <lineage>
        <taxon>Bacteria</taxon>
        <taxon>Bacillati</taxon>
        <taxon>Bacillota</taxon>
        <taxon>Clostridia</taxon>
        <taxon>Eubacteriales</taxon>
        <taxon>Butyricicoccaceae</taxon>
        <taxon>Agathobaculum</taxon>
    </lineage>
</organism>
<evidence type="ECO:0000256" key="5">
    <source>
        <dbReference type="ARBA" id="ARBA00023136"/>
    </source>
</evidence>
<keyword evidence="2" id="KW-1003">Cell membrane</keyword>
<evidence type="ECO:0000256" key="2">
    <source>
        <dbReference type="ARBA" id="ARBA00022475"/>
    </source>
</evidence>
<dbReference type="GO" id="GO:0005886">
    <property type="term" value="C:plasma membrane"/>
    <property type="evidence" value="ECO:0007669"/>
    <property type="project" value="UniProtKB-SubCell"/>
</dbReference>
<evidence type="ECO:0000256" key="1">
    <source>
        <dbReference type="ARBA" id="ARBA00004651"/>
    </source>
</evidence>
<feature type="transmembrane region" description="Helical" evidence="7">
    <location>
        <begin position="279"/>
        <end position="301"/>
    </location>
</feature>
<dbReference type="InterPro" id="IPR003838">
    <property type="entry name" value="ABC3_permease_C"/>
</dbReference>
<evidence type="ECO:0000256" key="6">
    <source>
        <dbReference type="ARBA" id="ARBA00038076"/>
    </source>
</evidence>
<accession>A0A923LWY5</accession>
<proteinExistence type="inferred from homology"/>
<reference evidence="9" key="1">
    <citation type="submission" date="2020-08" db="EMBL/GenBank/DDBJ databases">
        <title>Genome public.</title>
        <authorList>
            <person name="Liu C."/>
            <person name="Sun Q."/>
        </authorList>
    </citation>
    <scope>NUCLEOTIDE SEQUENCE</scope>
    <source>
        <strain evidence="9">NSJ-28</strain>
    </source>
</reference>
<keyword evidence="10" id="KW-1185">Reference proteome</keyword>
<comment type="similarity">
    <text evidence="6">Belongs to the ABC-4 integral membrane protein family.</text>
</comment>
<evidence type="ECO:0000256" key="4">
    <source>
        <dbReference type="ARBA" id="ARBA00022989"/>
    </source>
</evidence>
<gene>
    <name evidence="9" type="ORF">H8S45_09225</name>
</gene>
<feature type="transmembrane region" description="Helical" evidence="7">
    <location>
        <begin position="453"/>
        <end position="476"/>
    </location>
</feature>
<dbReference type="AlphaFoldDB" id="A0A923LWY5"/>
<keyword evidence="5 7" id="KW-0472">Membrane</keyword>
<feature type="transmembrane region" description="Helical" evidence="7">
    <location>
        <begin position="862"/>
        <end position="882"/>
    </location>
</feature>
<keyword evidence="3 7" id="KW-0812">Transmembrane</keyword>
<feature type="transmembrane region" description="Helical" evidence="7">
    <location>
        <begin position="26"/>
        <end position="49"/>
    </location>
</feature>
<evidence type="ECO:0000313" key="10">
    <source>
        <dbReference type="Proteomes" id="UP000606499"/>
    </source>
</evidence>
<comment type="caution">
    <text evidence="9">The sequence shown here is derived from an EMBL/GenBank/DDBJ whole genome shotgun (WGS) entry which is preliminary data.</text>
</comment>
<evidence type="ECO:0000256" key="3">
    <source>
        <dbReference type="ARBA" id="ARBA00022692"/>
    </source>
</evidence>
<evidence type="ECO:0000259" key="8">
    <source>
        <dbReference type="Pfam" id="PF02687"/>
    </source>
</evidence>
<feature type="domain" description="ABC3 transporter permease C-terminal" evidence="8">
    <location>
        <begin position="284"/>
        <end position="386"/>
    </location>
</feature>
<feature type="transmembrane region" description="Helical" evidence="7">
    <location>
        <begin position="333"/>
        <end position="360"/>
    </location>
</feature>
<feature type="transmembrane region" description="Helical" evidence="7">
    <location>
        <begin position="372"/>
        <end position="392"/>
    </location>
</feature>
<dbReference type="InterPro" id="IPR050250">
    <property type="entry name" value="Macrolide_Exporter_MacB"/>
</dbReference>
<dbReference type="EMBL" id="JACOPL010000007">
    <property type="protein sequence ID" value="MBC5725635.1"/>
    <property type="molecule type" value="Genomic_DNA"/>
</dbReference>
<dbReference type="GO" id="GO:0022857">
    <property type="term" value="F:transmembrane transporter activity"/>
    <property type="evidence" value="ECO:0007669"/>
    <property type="project" value="TreeGrafter"/>
</dbReference>
<evidence type="ECO:0000313" key="9">
    <source>
        <dbReference type="EMBL" id="MBC5725635.1"/>
    </source>
</evidence>
<comment type="subcellular location">
    <subcellularLocation>
        <location evidence="1">Cell membrane</location>
        <topology evidence="1">Multi-pass membrane protein</topology>
    </subcellularLocation>
</comment>
<sequence>MLNVPNKRCIRRLSDRSLKAAKTRNIIAVIAIALTTVLFTSLFTIAMSINDSFQQGNFRQAGGDNHGTFKDLTEAQVAELRDDPLIQESGTRLMVGMTSDDPPFNKSHIEVSYMDPTQAKHYFIEPVEGRLPAEGTDEAAADTRVLSLLGVEPKIGARFTLPIAIDGNTEDAHVVERTFTLCGWWEYDSAITASHVLLPRSAADELCALSTGSPYTATGTWSLDVMLASSLHIREDLTQILANHGYQCENAGEEDYIGIGVNWGYSGAQLAAQADPMTVIAIAAMLALIIFTGYLIIYNVFQISVTGDIRFYGLLKTIGTTGRQIRRMIRRQAYLLSLVGIPIGLAGGYFVGAGLVPVVISRLDGMHETVSLSPLIFVFATVFSLITVRISCRKPGKMAARVSPVEAVRYTDASAKKPKKATGRHTAAKRAAYGARLPRMAWMNLGRSRGKTVVTVLSLALAVVLMQLTYTFAIGFDMDKYLSSKSAVDFVVGDAAYFQTGAGFTSTDEAVPENVIADIDAQGGVTDAGRIYGKVSNVQEFVTEDWFRQSWGQWNSPETLDLMVADEERDENGLLADRVQLYGMEDFPLSKLEVLEGDLSALADPTANAVAAVYMSDDYGDAQEGSNWAKVGDKVRLRYVEELEYFYSDTGEIIPPEQVDAAYDSGRGISSRAKTYRDAEYTVVAAVLVPHSLDYRYYGADEFVMGAEQFKRDTQTSSVMTYVFDVADGTDGSMEAFLKDYTENVQPLFDYESKATYQAEFDSFRTMFLTLGLALSLIIGLVGVLNFLNAVLTGIITRRHEFAVLQAIGMTGKQLKRMLMLEGLYYALLALALSLALSVTLGPLVGAGCSTVFWFFTYKFSILPLVLLLPVFAALGLLIPLATYRSTARLSVVERLRTDE</sequence>
<evidence type="ECO:0000256" key="7">
    <source>
        <dbReference type="SAM" id="Phobius"/>
    </source>
</evidence>